<keyword evidence="4 9" id="KW-0812">Transmembrane</keyword>
<evidence type="ECO:0000256" key="1">
    <source>
        <dbReference type="ARBA" id="ARBA00006139"/>
    </source>
</evidence>
<dbReference type="STRING" id="1960309.SAMN03159343_4072"/>
<dbReference type="InterPro" id="IPR001872">
    <property type="entry name" value="Peptidase_A8"/>
</dbReference>
<feature type="transmembrane region" description="Helical" evidence="9">
    <location>
        <begin position="93"/>
        <end position="111"/>
    </location>
</feature>
<evidence type="ECO:0000256" key="7">
    <source>
        <dbReference type="ARBA" id="ARBA00022989"/>
    </source>
</evidence>
<dbReference type="Proteomes" id="UP000198981">
    <property type="component" value="Unassembled WGS sequence"/>
</dbReference>
<dbReference type="GO" id="GO:0006508">
    <property type="term" value="P:proteolysis"/>
    <property type="evidence" value="ECO:0007669"/>
    <property type="project" value="UniProtKB-KW"/>
</dbReference>
<comment type="similarity">
    <text evidence="1 9 10">Belongs to the peptidase A8 family.</text>
</comment>
<keyword evidence="7 9" id="KW-1133">Transmembrane helix</keyword>
<evidence type="ECO:0000256" key="10">
    <source>
        <dbReference type="RuleBase" id="RU004181"/>
    </source>
</evidence>
<keyword evidence="3 9" id="KW-0645">Protease</keyword>
<evidence type="ECO:0000256" key="3">
    <source>
        <dbReference type="ARBA" id="ARBA00022670"/>
    </source>
</evidence>
<feature type="active site" evidence="9">
    <location>
        <position position="135"/>
    </location>
</feature>
<accession>A0A1G4Z3Q4</accession>
<feature type="region of interest" description="Disordered" evidence="11">
    <location>
        <begin position="155"/>
        <end position="217"/>
    </location>
</feature>
<dbReference type="EC" id="3.4.23.36" evidence="9"/>
<name>A0A1G4Z3Q4_9ACTN</name>
<feature type="signal peptide" evidence="12">
    <location>
        <begin position="1"/>
        <end position="24"/>
    </location>
</feature>
<keyword evidence="8 9" id="KW-0472">Membrane</keyword>
<comment type="caution">
    <text evidence="9">Lacks conserved residue(s) required for the propagation of feature annotation.</text>
</comment>
<reference evidence="14" key="1">
    <citation type="submission" date="2016-10" db="EMBL/GenBank/DDBJ databases">
        <authorList>
            <person name="Varghese N."/>
            <person name="Submissions S."/>
        </authorList>
    </citation>
    <scope>NUCLEOTIDE SEQUENCE [LARGE SCALE GENOMIC DNA]</scope>
    <source>
        <strain evidence="14">DSM 45722</strain>
    </source>
</reference>
<dbReference type="PANTHER" id="PTHR33695:SF1">
    <property type="entry name" value="LIPOPROTEIN SIGNAL PEPTIDASE"/>
    <property type="match status" value="1"/>
</dbReference>
<feature type="transmembrane region" description="Helical" evidence="9">
    <location>
        <begin position="62"/>
        <end position="81"/>
    </location>
</feature>
<dbReference type="RefSeq" id="WP_207798623.1">
    <property type="nucleotide sequence ID" value="NZ_FMUH01000009.1"/>
</dbReference>
<keyword evidence="14" id="KW-1185">Reference proteome</keyword>
<feature type="chain" id="PRO_5039595372" description="Lipoprotein signal peptidase" evidence="12">
    <location>
        <begin position="25"/>
        <end position="217"/>
    </location>
</feature>
<dbReference type="PRINTS" id="PR00781">
    <property type="entry name" value="LIPOSIGPTASE"/>
</dbReference>
<evidence type="ECO:0000256" key="4">
    <source>
        <dbReference type="ARBA" id="ARBA00022692"/>
    </source>
</evidence>
<evidence type="ECO:0000256" key="11">
    <source>
        <dbReference type="SAM" id="MobiDB-lite"/>
    </source>
</evidence>
<dbReference type="GO" id="GO:0004190">
    <property type="term" value="F:aspartic-type endopeptidase activity"/>
    <property type="evidence" value="ECO:0007669"/>
    <property type="project" value="UniProtKB-UniRule"/>
</dbReference>
<keyword evidence="12" id="KW-0732">Signal</keyword>
<sequence>MNSTPRRRLAVVAAAGTLVGVDLAAKGAVERYLPDGQTLDLGLVDLRLGYNTGAAFSMGNGLPAWVLVAVTAAITLAVAGYAWRIAGRPGSPAAVLVGLTAVLAGALGNLIDRAGDGRVTDYLYTGWFATFNLADVSITLGAITVAGVSLLVADPGPQSHSTDSRPTRAPEGPPPPSGEKSSPLEIAVVERGGRPDRRRLRGPGTRTPRYNRGSHPL</sequence>
<comment type="pathway">
    <text evidence="9">Protein modification; lipoprotein biosynthesis (signal peptide cleavage).</text>
</comment>
<evidence type="ECO:0000256" key="8">
    <source>
        <dbReference type="ARBA" id="ARBA00023136"/>
    </source>
</evidence>
<keyword evidence="2 9" id="KW-1003">Cell membrane</keyword>
<protein>
    <recommendedName>
        <fullName evidence="9">Lipoprotein signal peptidase</fullName>
        <ecNumber evidence="9">3.4.23.36</ecNumber>
    </recommendedName>
    <alternativeName>
        <fullName evidence="9">Prolipoprotein signal peptidase</fullName>
    </alternativeName>
    <alternativeName>
        <fullName evidence="9">Signal peptidase II</fullName>
        <shortName evidence="9">SPase II</shortName>
    </alternativeName>
</protein>
<gene>
    <name evidence="9" type="primary">lspA</name>
    <name evidence="13" type="ORF">SAMN03159343_4072</name>
</gene>
<dbReference type="Pfam" id="PF01252">
    <property type="entry name" value="Peptidase_A8"/>
    <property type="match status" value="1"/>
</dbReference>
<feature type="active site" evidence="9">
    <location>
        <position position="121"/>
    </location>
</feature>
<dbReference type="HAMAP" id="MF_00161">
    <property type="entry name" value="LspA"/>
    <property type="match status" value="1"/>
</dbReference>
<comment type="catalytic activity">
    <reaction evidence="9">
        <text>Release of signal peptides from bacterial membrane prolipoproteins. Hydrolyzes -Xaa-Yaa-Zaa-|-(S,diacylglyceryl)Cys-, in which Xaa is hydrophobic (preferably Leu), and Yaa (Ala or Ser) and Zaa (Gly or Ala) have small, neutral side chains.</text>
        <dbReference type="EC" id="3.4.23.36"/>
    </reaction>
</comment>
<dbReference type="AlphaFoldDB" id="A0A1G4Z3Q4"/>
<evidence type="ECO:0000256" key="12">
    <source>
        <dbReference type="SAM" id="SignalP"/>
    </source>
</evidence>
<evidence type="ECO:0000313" key="14">
    <source>
        <dbReference type="Proteomes" id="UP000198981"/>
    </source>
</evidence>
<comment type="function">
    <text evidence="9">This protein specifically catalyzes the removal of signal peptides from prolipoproteins.</text>
</comment>
<organism evidence="13 14">
    <name type="scientific">Klenkia marina</name>
    <dbReference type="NCBI Taxonomy" id="1960309"/>
    <lineage>
        <taxon>Bacteria</taxon>
        <taxon>Bacillati</taxon>
        <taxon>Actinomycetota</taxon>
        <taxon>Actinomycetes</taxon>
        <taxon>Geodermatophilales</taxon>
        <taxon>Geodermatophilaceae</taxon>
        <taxon>Klenkia</taxon>
    </lineage>
</organism>
<proteinExistence type="inferred from homology"/>
<feature type="transmembrane region" description="Helical" evidence="9">
    <location>
        <begin position="131"/>
        <end position="153"/>
    </location>
</feature>
<evidence type="ECO:0000256" key="2">
    <source>
        <dbReference type="ARBA" id="ARBA00022475"/>
    </source>
</evidence>
<dbReference type="EMBL" id="FMUH01000009">
    <property type="protein sequence ID" value="SCX60313.1"/>
    <property type="molecule type" value="Genomic_DNA"/>
</dbReference>
<evidence type="ECO:0000313" key="13">
    <source>
        <dbReference type="EMBL" id="SCX60313.1"/>
    </source>
</evidence>
<dbReference type="UniPathway" id="UPA00665"/>
<dbReference type="PROSITE" id="PS00855">
    <property type="entry name" value="SPASE_II"/>
    <property type="match status" value="1"/>
</dbReference>
<dbReference type="GO" id="GO:0005886">
    <property type="term" value="C:plasma membrane"/>
    <property type="evidence" value="ECO:0007669"/>
    <property type="project" value="UniProtKB-SubCell"/>
</dbReference>
<evidence type="ECO:0000256" key="9">
    <source>
        <dbReference type="HAMAP-Rule" id="MF_00161"/>
    </source>
</evidence>
<keyword evidence="5 9" id="KW-0064">Aspartyl protease</keyword>
<dbReference type="PANTHER" id="PTHR33695">
    <property type="entry name" value="LIPOPROTEIN SIGNAL PEPTIDASE"/>
    <property type="match status" value="1"/>
</dbReference>
<comment type="subcellular location">
    <subcellularLocation>
        <location evidence="9">Cell membrane</location>
        <topology evidence="9">Multi-pass membrane protein</topology>
    </subcellularLocation>
</comment>
<evidence type="ECO:0000256" key="5">
    <source>
        <dbReference type="ARBA" id="ARBA00022750"/>
    </source>
</evidence>
<evidence type="ECO:0000256" key="6">
    <source>
        <dbReference type="ARBA" id="ARBA00022801"/>
    </source>
</evidence>
<keyword evidence="6 9" id="KW-0378">Hydrolase</keyword>